<feature type="non-terminal residue" evidence="1">
    <location>
        <position position="36"/>
    </location>
</feature>
<accession>A0A075BF82</accession>
<evidence type="ECO:0000313" key="1">
    <source>
        <dbReference type="EMBL" id="AGA83663.1"/>
    </source>
</evidence>
<protein>
    <submittedName>
        <fullName evidence="1">Polymerase</fullName>
    </submittedName>
</protein>
<feature type="non-terminal residue" evidence="1">
    <location>
        <position position="1"/>
    </location>
</feature>
<name>A0A075BF82_9RHAB</name>
<organism evidence="1">
    <name type="scientific">Ochlerotatus caspius rhabdovirus 2</name>
    <dbReference type="NCBI Taxonomy" id="1271873"/>
    <lineage>
        <taxon>Viruses</taxon>
        <taxon>Riboviria</taxon>
        <taxon>Orthornavirae</taxon>
        <taxon>Negarnaviricota</taxon>
        <taxon>Haploviricotina</taxon>
        <taxon>Monjiviricetes</taxon>
        <taxon>Mononegavirales</taxon>
        <taxon>Rhabdoviridae</taxon>
    </lineage>
</organism>
<proteinExistence type="predicted"/>
<gene>
    <name evidence="1" type="primary">L</name>
</gene>
<reference evidence="1" key="1">
    <citation type="submission" date="2012-07" db="EMBL/GenBank/DDBJ databases">
        <title>Novel Rhabdovirus sequences in mosquitoes of the genus Ochlerotatus and Culex.</title>
        <authorList>
            <person name="Aznar C."/>
            <person name="Vazquez A."/>
            <person name="Juste J."/>
            <person name="Vazquez-Moron S."/>
            <person name="Ibanez C."/>
            <person name="Tenorio A."/>
            <person name="Echevarria J."/>
        </authorList>
    </citation>
    <scope>NUCLEOTIDE SEQUENCE</scope>
    <source>
        <strain evidence="1">Spain.Oca2.08</strain>
    </source>
</reference>
<sequence length="36" mass="4033">IDGYNTVAEKMMEATRGQNVDDYSVISIANHLDFSK</sequence>
<dbReference type="EMBL" id="JX276966">
    <property type="protein sequence ID" value="AGA83663.1"/>
    <property type="molecule type" value="Viral_cRNA"/>
</dbReference>